<sequence>MEGAAPSRTEGRGPRRSNSFSGVVGRFPGLSRTTFKGPGASEGTRGPTIALSNQPVSHQSEPYLLAIMQKMTQNMANIQEASSSEA</sequence>
<dbReference type="EMBL" id="AVOT02074180">
    <property type="protein sequence ID" value="MBW0563414.1"/>
    <property type="molecule type" value="Genomic_DNA"/>
</dbReference>
<gene>
    <name evidence="2" type="ORF">O181_103129</name>
</gene>
<reference evidence="2" key="1">
    <citation type="submission" date="2021-03" db="EMBL/GenBank/DDBJ databases">
        <title>Draft genome sequence of rust myrtle Austropuccinia psidii MF-1, a brazilian biotype.</title>
        <authorList>
            <person name="Quecine M.C."/>
            <person name="Pachon D.M.R."/>
            <person name="Bonatelli M.L."/>
            <person name="Correr F.H."/>
            <person name="Franceschini L.M."/>
            <person name="Leite T.F."/>
            <person name="Margarido G.R.A."/>
            <person name="Almeida C.A."/>
            <person name="Ferrarezi J.A."/>
            <person name="Labate C.A."/>
        </authorList>
    </citation>
    <scope>NUCLEOTIDE SEQUENCE</scope>
    <source>
        <strain evidence="2">MF-1</strain>
    </source>
</reference>
<dbReference type="AlphaFoldDB" id="A0A9Q3JJV5"/>
<evidence type="ECO:0000313" key="3">
    <source>
        <dbReference type="Proteomes" id="UP000765509"/>
    </source>
</evidence>
<evidence type="ECO:0000256" key="1">
    <source>
        <dbReference type="SAM" id="MobiDB-lite"/>
    </source>
</evidence>
<evidence type="ECO:0000313" key="2">
    <source>
        <dbReference type="EMBL" id="MBW0563414.1"/>
    </source>
</evidence>
<organism evidence="2 3">
    <name type="scientific">Austropuccinia psidii MF-1</name>
    <dbReference type="NCBI Taxonomy" id="1389203"/>
    <lineage>
        <taxon>Eukaryota</taxon>
        <taxon>Fungi</taxon>
        <taxon>Dikarya</taxon>
        <taxon>Basidiomycota</taxon>
        <taxon>Pucciniomycotina</taxon>
        <taxon>Pucciniomycetes</taxon>
        <taxon>Pucciniales</taxon>
        <taxon>Sphaerophragmiaceae</taxon>
        <taxon>Austropuccinia</taxon>
    </lineage>
</organism>
<name>A0A9Q3JJV5_9BASI</name>
<feature type="region of interest" description="Disordered" evidence="1">
    <location>
        <begin position="1"/>
        <end position="56"/>
    </location>
</feature>
<protein>
    <submittedName>
        <fullName evidence="2">Uncharacterized protein</fullName>
    </submittedName>
</protein>
<dbReference type="Proteomes" id="UP000765509">
    <property type="component" value="Unassembled WGS sequence"/>
</dbReference>
<comment type="caution">
    <text evidence="2">The sequence shown here is derived from an EMBL/GenBank/DDBJ whole genome shotgun (WGS) entry which is preliminary data.</text>
</comment>
<keyword evidence="3" id="KW-1185">Reference proteome</keyword>
<proteinExistence type="predicted"/>
<accession>A0A9Q3JJV5</accession>